<sequence length="77" mass="8530">MEFNKPTLCSLLFLLLLLLSSKEGINGVEGRLCKVPSGGFKGICYSDTNCLHVCVSEGFRGGQCKGFRRRCMCYKLC</sequence>
<gene>
    <name evidence="1" type="ORF">IHE45_06G032700</name>
</gene>
<reference evidence="2" key="1">
    <citation type="journal article" date="2022" name="Nat. Commun.">
        <title>Chromosome evolution and the genetic basis of agronomically important traits in greater yam.</title>
        <authorList>
            <person name="Bredeson J.V."/>
            <person name="Lyons J.B."/>
            <person name="Oniyinde I.O."/>
            <person name="Okereke N.R."/>
            <person name="Kolade O."/>
            <person name="Nnabue I."/>
            <person name="Nwadili C.O."/>
            <person name="Hribova E."/>
            <person name="Parker M."/>
            <person name="Nwogha J."/>
            <person name="Shu S."/>
            <person name="Carlson J."/>
            <person name="Kariba R."/>
            <person name="Muthemba S."/>
            <person name="Knop K."/>
            <person name="Barton G.J."/>
            <person name="Sherwood A.V."/>
            <person name="Lopez-Montes A."/>
            <person name="Asiedu R."/>
            <person name="Jamnadass R."/>
            <person name="Muchugi A."/>
            <person name="Goodstein D."/>
            <person name="Egesi C.N."/>
            <person name="Featherston J."/>
            <person name="Asfaw A."/>
            <person name="Simpson G.G."/>
            <person name="Dolezel J."/>
            <person name="Hendre P.S."/>
            <person name="Van Deynze A."/>
            <person name="Kumar P.L."/>
            <person name="Obidiegwu J.E."/>
            <person name="Bhattacharjee R."/>
            <person name="Rokhsar D.S."/>
        </authorList>
    </citation>
    <scope>NUCLEOTIDE SEQUENCE [LARGE SCALE GENOMIC DNA]</scope>
    <source>
        <strain evidence="2">cv. TDa95/00328</strain>
    </source>
</reference>
<protein>
    <submittedName>
        <fullName evidence="1">Scorpion toxin-like protein</fullName>
    </submittedName>
</protein>
<comment type="caution">
    <text evidence="1">The sequence shown here is derived from an EMBL/GenBank/DDBJ whole genome shotgun (WGS) entry which is preliminary data.</text>
</comment>
<name>A0ACB7VW97_DIOAL</name>
<keyword evidence="2" id="KW-1185">Reference proteome</keyword>
<organism evidence="1 2">
    <name type="scientific">Dioscorea alata</name>
    <name type="common">Purple yam</name>
    <dbReference type="NCBI Taxonomy" id="55571"/>
    <lineage>
        <taxon>Eukaryota</taxon>
        <taxon>Viridiplantae</taxon>
        <taxon>Streptophyta</taxon>
        <taxon>Embryophyta</taxon>
        <taxon>Tracheophyta</taxon>
        <taxon>Spermatophyta</taxon>
        <taxon>Magnoliopsida</taxon>
        <taxon>Liliopsida</taxon>
        <taxon>Dioscoreales</taxon>
        <taxon>Dioscoreaceae</taxon>
        <taxon>Dioscorea</taxon>
    </lineage>
</organism>
<evidence type="ECO:0000313" key="1">
    <source>
        <dbReference type="EMBL" id="KAH7679034.1"/>
    </source>
</evidence>
<accession>A0ACB7VW97</accession>
<dbReference type="Proteomes" id="UP000827976">
    <property type="component" value="Chromosome 6"/>
</dbReference>
<evidence type="ECO:0000313" key="2">
    <source>
        <dbReference type="Proteomes" id="UP000827976"/>
    </source>
</evidence>
<proteinExistence type="predicted"/>
<dbReference type="EMBL" id="CM037016">
    <property type="protein sequence ID" value="KAH7679034.1"/>
    <property type="molecule type" value="Genomic_DNA"/>
</dbReference>